<dbReference type="RefSeq" id="WP_105534214.1">
    <property type="nucleotide sequence ID" value="NZ_PUGF01000035.1"/>
</dbReference>
<proteinExistence type="predicted"/>
<evidence type="ECO:0000313" key="2">
    <source>
        <dbReference type="EMBL" id="PRC90827.1"/>
    </source>
</evidence>
<gene>
    <name evidence="2" type="ORF">S2091_4490</name>
</gene>
<reference evidence="2 3" key="1">
    <citation type="submission" date="2018-02" db="EMBL/GenBank/DDBJ databases">
        <title>Solimicrobium silvestre gen. nov., sp. nov., isolated from alpine forest soil.</title>
        <authorList>
            <person name="Margesin R."/>
            <person name="Albuquerque L."/>
            <person name="Zhang D.-C."/>
            <person name="Froufe H.J.C."/>
            <person name="Severino R."/>
            <person name="Roxo I."/>
            <person name="Egas C."/>
            <person name="Da Costa M.S."/>
        </authorList>
    </citation>
    <scope>NUCLEOTIDE SEQUENCE [LARGE SCALE GENOMIC DNA]</scope>
    <source>
        <strain evidence="2 3">S20-91</strain>
    </source>
</reference>
<feature type="transmembrane region" description="Helical" evidence="1">
    <location>
        <begin position="6"/>
        <end position="27"/>
    </location>
</feature>
<dbReference type="OrthoDB" id="8758313at2"/>
<dbReference type="Proteomes" id="UP000237839">
    <property type="component" value="Unassembled WGS sequence"/>
</dbReference>
<keyword evidence="1" id="KW-0812">Transmembrane</keyword>
<keyword evidence="3" id="KW-1185">Reference proteome</keyword>
<keyword evidence="1" id="KW-1133">Transmembrane helix</keyword>
<name>A0A2S9GSY7_9BURK</name>
<accession>A0A2S9GSY7</accession>
<sequence>MIQSKRALITVFFLFLIDVCLSGYFRLRHSEMEGLVSTVCNIGVGIAVYCWYYSDSEVYKYERSGVLNFCMIFLTIFAMPYYLIRSRPTGQKGKALLKCIGFCAAVLLISIIMEIFMTILIK</sequence>
<feature type="transmembrane region" description="Helical" evidence="1">
    <location>
        <begin position="66"/>
        <end position="84"/>
    </location>
</feature>
<keyword evidence="1" id="KW-0472">Membrane</keyword>
<protein>
    <submittedName>
        <fullName evidence="2">Uncharacterized protein</fullName>
    </submittedName>
</protein>
<comment type="caution">
    <text evidence="2">The sequence shown here is derived from an EMBL/GenBank/DDBJ whole genome shotgun (WGS) entry which is preliminary data.</text>
</comment>
<organism evidence="2 3">
    <name type="scientific">Solimicrobium silvestre</name>
    <dbReference type="NCBI Taxonomy" id="2099400"/>
    <lineage>
        <taxon>Bacteria</taxon>
        <taxon>Pseudomonadati</taxon>
        <taxon>Pseudomonadota</taxon>
        <taxon>Betaproteobacteria</taxon>
        <taxon>Burkholderiales</taxon>
        <taxon>Oxalobacteraceae</taxon>
        <taxon>Solimicrobium</taxon>
    </lineage>
</organism>
<feature type="transmembrane region" description="Helical" evidence="1">
    <location>
        <begin position="34"/>
        <end position="54"/>
    </location>
</feature>
<dbReference type="AlphaFoldDB" id="A0A2S9GSY7"/>
<feature type="transmembrane region" description="Helical" evidence="1">
    <location>
        <begin position="96"/>
        <end position="121"/>
    </location>
</feature>
<dbReference type="EMBL" id="PUGF01000035">
    <property type="protein sequence ID" value="PRC90827.1"/>
    <property type="molecule type" value="Genomic_DNA"/>
</dbReference>
<evidence type="ECO:0000256" key="1">
    <source>
        <dbReference type="SAM" id="Phobius"/>
    </source>
</evidence>
<evidence type="ECO:0000313" key="3">
    <source>
        <dbReference type="Proteomes" id="UP000237839"/>
    </source>
</evidence>